<feature type="compositionally biased region" description="Basic residues" evidence="1">
    <location>
        <begin position="21"/>
        <end position="36"/>
    </location>
</feature>
<gene>
    <name evidence="2" type="ORF">CFC21_084421</name>
</gene>
<dbReference type="Proteomes" id="UP000815260">
    <property type="component" value="Chromosome 6A"/>
</dbReference>
<feature type="non-terminal residue" evidence="2">
    <location>
        <position position="122"/>
    </location>
</feature>
<accession>A0A9R1IB48</accession>
<reference evidence="2" key="1">
    <citation type="journal article" date="2017" name="Gigascience">
        <title>The first near-complete assembly of the hexaploid bread wheat genome, Triticum aestivum.</title>
        <authorList>
            <person name="Zimin A.V."/>
            <person name="Puiu D."/>
            <person name="Hall R."/>
            <person name="Kingan S."/>
            <person name="Clavijo B.J."/>
            <person name="Salzberg S.L."/>
        </authorList>
    </citation>
    <scope>NUCLEOTIDE SEQUENCE</scope>
    <source>
        <tissue evidence="2">Leaf</tissue>
    </source>
</reference>
<evidence type="ECO:0000256" key="1">
    <source>
        <dbReference type="SAM" id="MobiDB-lite"/>
    </source>
</evidence>
<evidence type="ECO:0000313" key="2">
    <source>
        <dbReference type="EMBL" id="KAF7080323.1"/>
    </source>
</evidence>
<feature type="non-terminal residue" evidence="2">
    <location>
        <position position="1"/>
    </location>
</feature>
<reference evidence="2" key="2">
    <citation type="submission" date="2020-03" db="EMBL/GenBank/DDBJ databases">
        <title>The second near-complete assembly of the hexaploid bread wheat (Triticum aestivum) genome.</title>
        <authorList>
            <person name="Zimin A.V."/>
            <person name="Puiu D."/>
            <person name="Shumante A."/>
            <person name="Alonge M."/>
            <person name="Salzberg S.L."/>
        </authorList>
    </citation>
    <scope>NUCLEOTIDE SEQUENCE</scope>
    <source>
        <tissue evidence="2">Leaf</tissue>
    </source>
</reference>
<protein>
    <submittedName>
        <fullName evidence="2">Uncharacterized protein</fullName>
    </submittedName>
</protein>
<feature type="region of interest" description="Disordered" evidence="1">
    <location>
        <begin position="1"/>
        <end position="37"/>
    </location>
</feature>
<dbReference type="EMBL" id="CM022226">
    <property type="protein sequence ID" value="KAF7080323.1"/>
    <property type="molecule type" value="Genomic_DNA"/>
</dbReference>
<feature type="compositionally biased region" description="Basic and acidic residues" evidence="1">
    <location>
        <begin position="1"/>
        <end position="20"/>
    </location>
</feature>
<dbReference type="AlphaFoldDB" id="A0A9R1IB48"/>
<proteinExistence type="predicted"/>
<sequence length="122" mass="13689">VRVHGVRADGVDLEGRDGRQHHSGALHGGQRRRRGHLGPAVVGRAHVGGPLLLRARQPGHLQRARAVHGHRALPDEGLLRRHRRAPRLVLQLRGGHRHRPTPRLRAAALHRRAVARHRRRAL</sequence>
<organism evidence="2">
    <name type="scientific">Triticum aestivum</name>
    <name type="common">Wheat</name>
    <dbReference type="NCBI Taxonomy" id="4565"/>
    <lineage>
        <taxon>Eukaryota</taxon>
        <taxon>Viridiplantae</taxon>
        <taxon>Streptophyta</taxon>
        <taxon>Embryophyta</taxon>
        <taxon>Tracheophyta</taxon>
        <taxon>Spermatophyta</taxon>
        <taxon>Magnoliopsida</taxon>
        <taxon>Liliopsida</taxon>
        <taxon>Poales</taxon>
        <taxon>Poaceae</taxon>
        <taxon>BOP clade</taxon>
        <taxon>Pooideae</taxon>
        <taxon>Triticodae</taxon>
        <taxon>Triticeae</taxon>
        <taxon>Triticinae</taxon>
        <taxon>Triticum</taxon>
    </lineage>
</organism>
<name>A0A9R1IB48_WHEAT</name>
<comment type="caution">
    <text evidence="2">The sequence shown here is derived from an EMBL/GenBank/DDBJ whole genome shotgun (WGS) entry which is preliminary data.</text>
</comment>